<protein>
    <recommendedName>
        <fullName evidence="5">Secreted protein</fullName>
    </recommendedName>
</protein>
<comment type="caution">
    <text evidence="3">The sequence shown here is derived from an EMBL/GenBank/DDBJ whole genome shotgun (WGS) entry which is preliminary data.</text>
</comment>
<reference evidence="3 4" key="1">
    <citation type="journal article" date="2019" name="Genome Biol. Evol.">
        <title>Insights into the evolution of the New World diploid cottons (Gossypium, subgenus Houzingenia) based on genome sequencing.</title>
        <authorList>
            <person name="Grover C.E."/>
            <person name="Arick M.A. 2nd"/>
            <person name="Thrash A."/>
            <person name="Conover J.L."/>
            <person name="Sanders W.S."/>
            <person name="Peterson D.G."/>
            <person name="Frelichowski J.E."/>
            <person name="Scheffler J.A."/>
            <person name="Scheffler B.E."/>
            <person name="Wendel J.F."/>
        </authorList>
    </citation>
    <scope>NUCLEOTIDE SEQUENCE [LARGE SCALE GENOMIC DNA]</scope>
    <source>
        <strain evidence="3">8</strain>
        <tissue evidence="3">Leaf</tissue>
    </source>
</reference>
<dbReference type="Proteomes" id="UP000593578">
    <property type="component" value="Unassembled WGS sequence"/>
</dbReference>
<organism evidence="3 4">
    <name type="scientific">Gossypium raimondii</name>
    <name type="common">Peruvian cotton</name>
    <name type="synonym">Gossypium klotzschianum subsp. raimondii</name>
    <dbReference type="NCBI Taxonomy" id="29730"/>
    <lineage>
        <taxon>Eukaryota</taxon>
        <taxon>Viridiplantae</taxon>
        <taxon>Streptophyta</taxon>
        <taxon>Embryophyta</taxon>
        <taxon>Tracheophyta</taxon>
        <taxon>Spermatophyta</taxon>
        <taxon>Magnoliopsida</taxon>
        <taxon>eudicotyledons</taxon>
        <taxon>Gunneridae</taxon>
        <taxon>Pentapetalae</taxon>
        <taxon>rosids</taxon>
        <taxon>malvids</taxon>
        <taxon>Malvales</taxon>
        <taxon>Malvaceae</taxon>
        <taxon>Malvoideae</taxon>
        <taxon>Gossypium</taxon>
    </lineage>
</organism>
<proteinExistence type="predicted"/>
<evidence type="ECO:0008006" key="5">
    <source>
        <dbReference type="Google" id="ProtNLM"/>
    </source>
</evidence>
<dbReference type="EMBL" id="JABEZZ010000013">
    <property type="protein sequence ID" value="MBA0603533.1"/>
    <property type="molecule type" value="Genomic_DNA"/>
</dbReference>
<feature type="chain" id="PRO_5029748523" description="Secreted protein" evidence="2">
    <location>
        <begin position="25"/>
        <end position="115"/>
    </location>
</feature>
<keyword evidence="1" id="KW-0812">Transmembrane</keyword>
<evidence type="ECO:0000313" key="3">
    <source>
        <dbReference type="EMBL" id="MBA0603533.1"/>
    </source>
</evidence>
<evidence type="ECO:0000256" key="1">
    <source>
        <dbReference type="SAM" id="Phobius"/>
    </source>
</evidence>
<keyword evidence="1" id="KW-0472">Membrane</keyword>
<evidence type="ECO:0000313" key="4">
    <source>
        <dbReference type="Proteomes" id="UP000593578"/>
    </source>
</evidence>
<dbReference type="AlphaFoldDB" id="A0A7J8QQD2"/>
<gene>
    <name evidence="3" type="ORF">Gorai_003673</name>
</gene>
<keyword evidence="2" id="KW-0732">Signal</keyword>
<sequence length="115" mass="12777">MFLHISVIVRLLLTHLLLLPLVLLRVMTDPDKVDLVGLLPGMIMATGQDMVVVVDLVGGVAEVVGIVGGIGKLIHLEMMMQIQSRRLVSKRILQLTLMPMKTFPWRQVGTMCLHL</sequence>
<feature type="transmembrane region" description="Helical" evidence="1">
    <location>
        <begin position="52"/>
        <end position="76"/>
    </location>
</feature>
<accession>A0A7J8QQD2</accession>
<name>A0A7J8QQD2_GOSRA</name>
<feature type="signal peptide" evidence="2">
    <location>
        <begin position="1"/>
        <end position="24"/>
    </location>
</feature>
<keyword evidence="1" id="KW-1133">Transmembrane helix</keyword>
<evidence type="ECO:0000256" key="2">
    <source>
        <dbReference type="SAM" id="SignalP"/>
    </source>
</evidence>